<comment type="caution">
    <text evidence="1">The sequence shown here is derived from an EMBL/GenBank/DDBJ whole genome shotgun (WGS) entry which is preliminary data.</text>
</comment>
<name>A0A921YP07_MANSE</name>
<evidence type="ECO:0000313" key="1">
    <source>
        <dbReference type="EMBL" id="KAG6442858.1"/>
    </source>
</evidence>
<reference evidence="1" key="2">
    <citation type="submission" date="2020-12" db="EMBL/GenBank/DDBJ databases">
        <authorList>
            <person name="Kanost M."/>
        </authorList>
    </citation>
    <scope>NUCLEOTIDE SEQUENCE</scope>
</reference>
<evidence type="ECO:0000313" key="2">
    <source>
        <dbReference type="Proteomes" id="UP000791440"/>
    </source>
</evidence>
<keyword evidence="2" id="KW-1185">Reference proteome</keyword>
<dbReference type="AlphaFoldDB" id="A0A921YP07"/>
<sequence length="82" mass="9170">MFCLDQYQVARTARVSVERARTLHTTNRGAVRPSVCIIIEVKFDGPVIHAPHHDVIRYGAGREMNEDSKLQEGVAAVMHILS</sequence>
<gene>
    <name evidence="1" type="ORF">O3G_MSEX002530</name>
</gene>
<protein>
    <submittedName>
        <fullName evidence="1">Uncharacterized protein</fullName>
    </submittedName>
</protein>
<reference evidence="1" key="1">
    <citation type="journal article" date="2016" name="Insect Biochem. Mol. Biol.">
        <title>Multifaceted biological insights from a draft genome sequence of the tobacco hornworm moth, Manduca sexta.</title>
        <authorList>
            <person name="Kanost M.R."/>
            <person name="Arrese E.L."/>
            <person name="Cao X."/>
            <person name="Chen Y.R."/>
            <person name="Chellapilla S."/>
            <person name="Goldsmith M.R."/>
            <person name="Grosse-Wilde E."/>
            <person name="Heckel D.G."/>
            <person name="Herndon N."/>
            <person name="Jiang H."/>
            <person name="Papanicolaou A."/>
            <person name="Qu J."/>
            <person name="Soulages J.L."/>
            <person name="Vogel H."/>
            <person name="Walters J."/>
            <person name="Waterhouse R.M."/>
            <person name="Ahn S.J."/>
            <person name="Almeida F.C."/>
            <person name="An C."/>
            <person name="Aqrawi P."/>
            <person name="Bretschneider A."/>
            <person name="Bryant W.B."/>
            <person name="Bucks S."/>
            <person name="Chao H."/>
            <person name="Chevignon G."/>
            <person name="Christen J.M."/>
            <person name="Clarke D.F."/>
            <person name="Dittmer N.T."/>
            <person name="Ferguson L.C.F."/>
            <person name="Garavelou S."/>
            <person name="Gordon K.H.J."/>
            <person name="Gunaratna R.T."/>
            <person name="Han Y."/>
            <person name="Hauser F."/>
            <person name="He Y."/>
            <person name="Heidel-Fischer H."/>
            <person name="Hirsh A."/>
            <person name="Hu Y."/>
            <person name="Jiang H."/>
            <person name="Kalra D."/>
            <person name="Klinner C."/>
            <person name="Konig C."/>
            <person name="Kovar C."/>
            <person name="Kroll A.R."/>
            <person name="Kuwar S.S."/>
            <person name="Lee S.L."/>
            <person name="Lehman R."/>
            <person name="Li K."/>
            <person name="Li Z."/>
            <person name="Liang H."/>
            <person name="Lovelace S."/>
            <person name="Lu Z."/>
            <person name="Mansfield J.H."/>
            <person name="McCulloch K.J."/>
            <person name="Mathew T."/>
            <person name="Morton B."/>
            <person name="Muzny D.M."/>
            <person name="Neunemann D."/>
            <person name="Ongeri F."/>
            <person name="Pauchet Y."/>
            <person name="Pu L.L."/>
            <person name="Pyrousis I."/>
            <person name="Rao X.J."/>
            <person name="Redding A."/>
            <person name="Roesel C."/>
            <person name="Sanchez-Gracia A."/>
            <person name="Schaack S."/>
            <person name="Shukla A."/>
            <person name="Tetreau G."/>
            <person name="Wang Y."/>
            <person name="Xiong G.H."/>
            <person name="Traut W."/>
            <person name="Walsh T.K."/>
            <person name="Worley K.C."/>
            <person name="Wu D."/>
            <person name="Wu W."/>
            <person name="Wu Y.Q."/>
            <person name="Zhang X."/>
            <person name="Zou Z."/>
            <person name="Zucker H."/>
            <person name="Briscoe A.D."/>
            <person name="Burmester T."/>
            <person name="Clem R.J."/>
            <person name="Feyereisen R."/>
            <person name="Grimmelikhuijzen C.J.P."/>
            <person name="Hamodrakas S.J."/>
            <person name="Hansson B.S."/>
            <person name="Huguet E."/>
            <person name="Jermiin L.S."/>
            <person name="Lan Q."/>
            <person name="Lehman H.K."/>
            <person name="Lorenzen M."/>
            <person name="Merzendorfer H."/>
            <person name="Michalopoulos I."/>
            <person name="Morton D.B."/>
            <person name="Muthukrishnan S."/>
            <person name="Oakeshott J.G."/>
            <person name="Palmer W."/>
            <person name="Park Y."/>
            <person name="Passarelli A.L."/>
            <person name="Rozas J."/>
            <person name="Schwartz L.M."/>
            <person name="Smith W."/>
            <person name="Southgate A."/>
            <person name="Vilcinskas A."/>
            <person name="Vogt R."/>
            <person name="Wang P."/>
            <person name="Werren J."/>
            <person name="Yu X.Q."/>
            <person name="Zhou J.J."/>
            <person name="Brown S.J."/>
            <person name="Scherer S.E."/>
            <person name="Richards S."/>
            <person name="Blissard G.W."/>
        </authorList>
    </citation>
    <scope>NUCLEOTIDE SEQUENCE</scope>
</reference>
<accession>A0A921YP07</accession>
<dbReference type="Proteomes" id="UP000791440">
    <property type="component" value="Unassembled WGS sequence"/>
</dbReference>
<organism evidence="1 2">
    <name type="scientific">Manduca sexta</name>
    <name type="common">Tobacco hawkmoth</name>
    <name type="synonym">Tobacco hornworm</name>
    <dbReference type="NCBI Taxonomy" id="7130"/>
    <lineage>
        <taxon>Eukaryota</taxon>
        <taxon>Metazoa</taxon>
        <taxon>Ecdysozoa</taxon>
        <taxon>Arthropoda</taxon>
        <taxon>Hexapoda</taxon>
        <taxon>Insecta</taxon>
        <taxon>Pterygota</taxon>
        <taxon>Neoptera</taxon>
        <taxon>Endopterygota</taxon>
        <taxon>Lepidoptera</taxon>
        <taxon>Glossata</taxon>
        <taxon>Ditrysia</taxon>
        <taxon>Bombycoidea</taxon>
        <taxon>Sphingidae</taxon>
        <taxon>Sphinginae</taxon>
        <taxon>Sphingini</taxon>
        <taxon>Manduca</taxon>
    </lineage>
</organism>
<dbReference type="EMBL" id="JH668296">
    <property type="protein sequence ID" value="KAG6442858.1"/>
    <property type="molecule type" value="Genomic_DNA"/>
</dbReference>
<proteinExistence type="predicted"/>